<evidence type="ECO:0000256" key="5">
    <source>
        <dbReference type="ARBA" id="ARBA00023136"/>
    </source>
</evidence>
<dbReference type="AlphaFoldDB" id="F6F0S5"/>
<dbReference type="EMBL" id="CP002798">
    <property type="protein sequence ID" value="AEG50397.1"/>
    <property type="molecule type" value="Genomic_DNA"/>
</dbReference>
<evidence type="ECO:0000256" key="3">
    <source>
        <dbReference type="ARBA" id="ARBA00022692"/>
    </source>
</evidence>
<dbReference type="RefSeq" id="WP_013848633.1">
    <property type="nucleotide sequence ID" value="NC_015593.1"/>
</dbReference>
<evidence type="ECO:0000256" key="1">
    <source>
        <dbReference type="ARBA" id="ARBA00004141"/>
    </source>
</evidence>
<evidence type="ECO:0000256" key="4">
    <source>
        <dbReference type="ARBA" id="ARBA00022989"/>
    </source>
</evidence>
<proteinExistence type="inferred from homology"/>
<dbReference type="Proteomes" id="UP000007150">
    <property type="component" value="Chromosome 1"/>
</dbReference>
<feature type="domain" description="GtrA/DPMS transmembrane" evidence="7">
    <location>
        <begin position="29"/>
        <end position="148"/>
    </location>
</feature>
<dbReference type="GO" id="GO:0005886">
    <property type="term" value="C:plasma membrane"/>
    <property type="evidence" value="ECO:0007669"/>
    <property type="project" value="TreeGrafter"/>
</dbReference>
<keyword evidence="4 6" id="KW-1133">Transmembrane helix</keyword>
<accession>F6F0S5</accession>
<dbReference type="InterPro" id="IPR007267">
    <property type="entry name" value="GtrA_DPMS_TM"/>
</dbReference>
<keyword evidence="3 6" id="KW-0812">Transmembrane</keyword>
<feature type="transmembrane region" description="Helical" evidence="6">
    <location>
        <begin position="126"/>
        <end position="146"/>
    </location>
</feature>
<evidence type="ECO:0000313" key="8">
    <source>
        <dbReference type="EMBL" id="AEG50397.1"/>
    </source>
</evidence>
<organism evidence="8 9">
    <name type="scientific">Sphingobium chlorophenolicum L-1</name>
    <dbReference type="NCBI Taxonomy" id="690566"/>
    <lineage>
        <taxon>Bacteria</taxon>
        <taxon>Pseudomonadati</taxon>
        <taxon>Pseudomonadota</taxon>
        <taxon>Alphaproteobacteria</taxon>
        <taxon>Sphingomonadales</taxon>
        <taxon>Sphingomonadaceae</taxon>
        <taxon>Sphingobium</taxon>
    </lineage>
</organism>
<evidence type="ECO:0000259" key="7">
    <source>
        <dbReference type="Pfam" id="PF04138"/>
    </source>
</evidence>
<comment type="similarity">
    <text evidence="2">Belongs to the GtrA family.</text>
</comment>
<name>F6F0S5_SPHCR</name>
<dbReference type="Pfam" id="PF04138">
    <property type="entry name" value="GtrA_DPMS_TM"/>
    <property type="match status" value="1"/>
</dbReference>
<gene>
    <name evidence="8" type="ORF">Sphch_2756</name>
</gene>
<evidence type="ECO:0000256" key="2">
    <source>
        <dbReference type="ARBA" id="ARBA00009399"/>
    </source>
</evidence>
<dbReference type="PANTHER" id="PTHR38459:SF1">
    <property type="entry name" value="PROPHAGE BACTOPRENOL-LINKED GLUCOSE TRANSLOCASE HOMOLOG"/>
    <property type="match status" value="1"/>
</dbReference>
<comment type="subcellular location">
    <subcellularLocation>
        <location evidence="1">Membrane</location>
        <topology evidence="1">Multi-pass membrane protein</topology>
    </subcellularLocation>
</comment>
<dbReference type="GO" id="GO:0000271">
    <property type="term" value="P:polysaccharide biosynthetic process"/>
    <property type="evidence" value="ECO:0007669"/>
    <property type="project" value="InterPro"/>
</dbReference>
<keyword evidence="9" id="KW-1185">Reference proteome</keyword>
<feature type="transmembrane region" description="Helical" evidence="6">
    <location>
        <begin position="59"/>
        <end position="79"/>
    </location>
</feature>
<feature type="transmembrane region" description="Helical" evidence="6">
    <location>
        <begin position="26"/>
        <end position="47"/>
    </location>
</feature>
<dbReference type="InterPro" id="IPR051401">
    <property type="entry name" value="GtrA_CellWall_Glycosyl"/>
</dbReference>
<dbReference type="HOGENOM" id="CLU_121804_0_0_5"/>
<dbReference type="KEGG" id="sch:Sphch_2756"/>
<reference evidence="8 9" key="1">
    <citation type="submission" date="2011-05" db="EMBL/GenBank/DDBJ databases">
        <title>Complete sequence of chromosome 1 of Sphingobium chlorophenolicum L-1.</title>
        <authorList>
            <consortium name="US DOE Joint Genome Institute"/>
            <person name="Lucas S."/>
            <person name="Han J."/>
            <person name="Lapidus A."/>
            <person name="Cheng J.-F."/>
            <person name="Goodwin L."/>
            <person name="Pitluck S."/>
            <person name="Peters L."/>
            <person name="Daligault H."/>
            <person name="Han C."/>
            <person name="Tapia R."/>
            <person name="Land M."/>
            <person name="Hauser L."/>
            <person name="Kyrpides N."/>
            <person name="Ivanova N."/>
            <person name="Pagani I."/>
            <person name="Turner P."/>
            <person name="Copley S."/>
            <person name="Woyke T."/>
        </authorList>
    </citation>
    <scope>NUCLEOTIDE SEQUENCE [LARGE SCALE GENOMIC DNA]</scope>
    <source>
        <strain evidence="8 9">L-1</strain>
    </source>
</reference>
<evidence type="ECO:0000313" key="9">
    <source>
        <dbReference type="Proteomes" id="UP000007150"/>
    </source>
</evidence>
<protein>
    <submittedName>
        <fullName evidence="8">GtrA family protein</fullName>
    </submittedName>
</protein>
<keyword evidence="5 6" id="KW-0472">Membrane</keyword>
<dbReference type="PANTHER" id="PTHR38459">
    <property type="entry name" value="PROPHAGE BACTOPRENOL-LINKED GLUCOSE TRANSLOCASE HOMOLOG"/>
    <property type="match status" value="1"/>
</dbReference>
<sequence length="158" mass="17696">MTKEADLHISHQPTATEHGRVEGRQLVIFTITGGIAATVNIAVRWMLSWFLFYELAVSIAYFLGMTTAFILARAFVFGASDGRWINEFGRFALVNLASFLMVMGVSVGLARLLFPAIGLHWHREDIAHIIGVVSPILLSFYAHKYFSFKKPVNDRVHG</sequence>
<feature type="transmembrane region" description="Helical" evidence="6">
    <location>
        <begin position="91"/>
        <end position="114"/>
    </location>
</feature>
<evidence type="ECO:0000256" key="6">
    <source>
        <dbReference type="SAM" id="Phobius"/>
    </source>
</evidence>
<dbReference type="STRING" id="690566.Sphch_2756"/>